<keyword evidence="2 5" id="KW-0812">Transmembrane</keyword>
<dbReference type="Proteomes" id="UP001178507">
    <property type="component" value="Unassembled WGS sequence"/>
</dbReference>
<dbReference type="InterPro" id="IPR058581">
    <property type="entry name" value="TM_HPP"/>
</dbReference>
<evidence type="ECO:0000256" key="5">
    <source>
        <dbReference type="SAM" id="Phobius"/>
    </source>
</evidence>
<dbReference type="InterPro" id="IPR029020">
    <property type="entry name" value="Ammonium/urea_transptr"/>
</dbReference>
<keyword evidence="9" id="KW-1185">Reference proteome</keyword>
<dbReference type="Gene3D" id="1.10.3430.10">
    <property type="entry name" value="Ammonium transporter AmtB like domains"/>
    <property type="match status" value="1"/>
</dbReference>
<protein>
    <recommendedName>
        <fullName evidence="10">Ammonium transporter AmtB-like domain-containing protein</fullName>
    </recommendedName>
</protein>
<comment type="caution">
    <text evidence="8">The sequence shown here is derived from an EMBL/GenBank/DDBJ whole genome shotgun (WGS) entry which is preliminary data.</text>
</comment>
<dbReference type="Pfam" id="PF00909">
    <property type="entry name" value="Ammonium_transp"/>
    <property type="match status" value="1"/>
</dbReference>
<evidence type="ECO:0000259" key="6">
    <source>
        <dbReference type="Pfam" id="PF00909"/>
    </source>
</evidence>
<evidence type="ECO:0008006" key="10">
    <source>
        <dbReference type="Google" id="ProtNLM"/>
    </source>
</evidence>
<feature type="transmembrane region" description="Helical" evidence="5">
    <location>
        <begin position="576"/>
        <end position="595"/>
    </location>
</feature>
<feature type="transmembrane region" description="Helical" evidence="5">
    <location>
        <begin position="758"/>
        <end position="781"/>
    </location>
</feature>
<feature type="transmembrane region" description="Helical" evidence="5">
    <location>
        <begin position="458"/>
        <end position="478"/>
    </location>
</feature>
<dbReference type="GO" id="GO:0008519">
    <property type="term" value="F:ammonium channel activity"/>
    <property type="evidence" value="ECO:0007669"/>
    <property type="project" value="InterPro"/>
</dbReference>
<feature type="domain" description="HPP transmembrane region" evidence="7">
    <location>
        <begin position="259"/>
        <end position="412"/>
    </location>
</feature>
<feature type="domain" description="Ammonium transporter AmtB-like" evidence="6">
    <location>
        <begin position="486"/>
        <end position="779"/>
    </location>
</feature>
<feature type="transmembrane region" description="Helical" evidence="5">
    <location>
        <begin position="731"/>
        <end position="751"/>
    </location>
</feature>
<dbReference type="InterPro" id="IPR002229">
    <property type="entry name" value="RhesusRHD"/>
</dbReference>
<keyword evidence="4 5" id="KW-0472">Membrane</keyword>
<evidence type="ECO:0000313" key="8">
    <source>
        <dbReference type="EMBL" id="CAJ1400683.1"/>
    </source>
</evidence>
<feature type="transmembrane region" description="Helical" evidence="5">
    <location>
        <begin position="648"/>
        <end position="666"/>
    </location>
</feature>
<sequence length="843" mass="89440">MNFDERDGRAQVIASTKTKRPPFLWSQASLADWWACYAEKLEGANEGPEEGEGMCHACCSFLACFLYIGLLGLIQEYLLPGLSEVYEVPLTITSASWGAAAVHVFCTWHFPGAQPKSVVLGNVIGAGAGLLASKVPLLPLKAALAVALTVAGQELTGTVHPAGAANALLLVDEEYISWHAFGLNISGSVLIVVVACLFNNLFNDRFYPQAWWPALQPPDEAPGQRLVPPSAGFLVHAPQEWLKVYLLKLEGGHALGPTQVSNAHTCFSSLISFLFMLCIAVINEALDFDPAALMAAAAAAVSIFSDWRGPSSQPWPCLVGSLLAAACGALTAEVLHWMPITAAGLAVGLTAAAQELAGAVFPAGGAIALVFVVSPQRSPIWSSVLYTGLLSASLLVIFGTLLNNLQETRRFPRRWPWQRGGTAPHSFLPPLARPRQSERNLVRRWMELERGSSQYSHVYVGVLTVALQCFFLIFLFFAEVDMSMETITSMCNSLAWASMLVLAGFGYMQSFLKAYGLGAVGYSMLITSLAVQWSMILESLLDLKPLHFGFSSLVQGYSAAAAVLISFGALIGKVDLLQILALVVLELPCYCWNKVVFLQLTAGNKPVVHDAGGLEVFLFGAFFGLAAARVLGPAEMSWLNRSQRSSELLALLGTACFWACLPCFVAAHAKRVDTKPHAWLNTVLALLGSTVAAFGVDPLLEDGRLEPAATRGAALAGGVAISVVAGEVEPFIALAVGCLSGGMATCGLRFASRELDTCGVLFVHGLPAVLGGLVSVLVPILGGDSGISAGNQAFGLCGTLLLASLCGACCGQLLRSLHSVQLGFSDELRWACSEDLPRGILSL</sequence>
<gene>
    <name evidence="8" type="ORF">EVOR1521_LOCUS23981</name>
</gene>
<feature type="transmembrane region" description="Helical" evidence="5">
    <location>
        <begin position="514"/>
        <end position="536"/>
    </location>
</feature>
<evidence type="ECO:0000313" key="9">
    <source>
        <dbReference type="Proteomes" id="UP001178507"/>
    </source>
</evidence>
<reference evidence="8" key="1">
    <citation type="submission" date="2023-08" db="EMBL/GenBank/DDBJ databases">
        <authorList>
            <person name="Chen Y."/>
            <person name="Shah S."/>
            <person name="Dougan E. K."/>
            <person name="Thang M."/>
            <person name="Chan C."/>
        </authorList>
    </citation>
    <scope>NUCLEOTIDE SEQUENCE</scope>
</reference>
<dbReference type="InterPro" id="IPR007065">
    <property type="entry name" value="HPP"/>
</dbReference>
<dbReference type="PANTHER" id="PTHR33741:SF5">
    <property type="entry name" value="TRANSMEMBRANE PROTEIN DDB_G0269096-RELATED"/>
    <property type="match status" value="1"/>
</dbReference>
<organism evidence="8 9">
    <name type="scientific">Effrenium voratum</name>
    <dbReference type="NCBI Taxonomy" id="2562239"/>
    <lineage>
        <taxon>Eukaryota</taxon>
        <taxon>Sar</taxon>
        <taxon>Alveolata</taxon>
        <taxon>Dinophyceae</taxon>
        <taxon>Suessiales</taxon>
        <taxon>Symbiodiniaceae</taxon>
        <taxon>Effrenium</taxon>
    </lineage>
</organism>
<evidence type="ECO:0000256" key="4">
    <source>
        <dbReference type="ARBA" id="ARBA00023136"/>
    </source>
</evidence>
<dbReference type="SUPFAM" id="SSF111352">
    <property type="entry name" value="Ammonium transporter"/>
    <property type="match status" value="1"/>
</dbReference>
<feature type="transmembrane region" description="Helical" evidence="5">
    <location>
        <begin position="678"/>
        <end position="696"/>
    </location>
</feature>
<accession>A0AA36J6T1</accession>
<dbReference type="PANTHER" id="PTHR33741">
    <property type="entry name" value="TRANSMEMBRANE PROTEIN DDB_G0269096-RELATED"/>
    <property type="match status" value="1"/>
</dbReference>
<feature type="transmembrane region" description="Helical" evidence="5">
    <location>
        <begin position="263"/>
        <end position="282"/>
    </location>
</feature>
<evidence type="ECO:0000256" key="3">
    <source>
        <dbReference type="ARBA" id="ARBA00022989"/>
    </source>
</evidence>
<keyword evidence="3 5" id="KW-1133">Transmembrane helix</keyword>
<feature type="transmembrane region" description="Helical" evidence="5">
    <location>
        <begin position="607"/>
        <end position="628"/>
    </location>
</feature>
<dbReference type="PRINTS" id="PR00342">
    <property type="entry name" value="RHESUSRHD"/>
</dbReference>
<feature type="transmembrane region" description="Helical" evidence="5">
    <location>
        <begin position="548"/>
        <end position="570"/>
    </location>
</feature>
<evidence type="ECO:0000256" key="2">
    <source>
        <dbReference type="ARBA" id="ARBA00022692"/>
    </source>
</evidence>
<dbReference type="AlphaFoldDB" id="A0AA36J6T1"/>
<feature type="transmembrane region" description="Helical" evidence="5">
    <location>
        <begin position="176"/>
        <end position="198"/>
    </location>
</feature>
<proteinExistence type="predicted"/>
<name>A0AA36J6T1_9DINO</name>
<feature type="transmembrane region" description="Helical" evidence="5">
    <location>
        <begin position="490"/>
        <end position="508"/>
    </location>
</feature>
<feature type="domain" description="HPP transmembrane region" evidence="7">
    <location>
        <begin position="56"/>
        <end position="208"/>
    </location>
</feature>
<feature type="transmembrane region" description="Helical" evidence="5">
    <location>
        <begin position="384"/>
        <end position="402"/>
    </location>
</feature>
<feature type="transmembrane region" description="Helical" evidence="5">
    <location>
        <begin position="344"/>
        <end position="372"/>
    </location>
</feature>
<dbReference type="EMBL" id="CAUJNA010003381">
    <property type="protein sequence ID" value="CAJ1400683.1"/>
    <property type="molecule type" value="Genomic_DNA"/>
</dbReference>
<evidence type="ECO:0000256" key="1">
    <source>
        <dbReference type="ARBA" id="ARBA00004141"/>
    </source>
</evidence>
<comment type="subcellular location">
    <subcellularLocation>
        <location evidence="1">Membrane</location>
        <topology evidence="1">Multi-pass membrane protein</topology>
    </subcellularLocation>
</comment>
<dbReference type="GO" id="GO:0005886">
    <property type="term" value="C:plasma membrane"/>
    <property type="evidence" value="ECO:0007669"/>
    <property type="project" value="InterPro"/>
</dbReference>
<dbReference type="Pfam" id="PF04982">
    <property type="entry name" value="TM_HPP"/>
    <property type="match status" value="2"/>
</dbReference>
<dbReference type="InterPro" id="IPR024041">
    <property type="entry name" value="NH4_transpt_AmtB-like_dom"/>
</dbReference>
<evidence type="ECO:0000259" key="7">
    <source>
        <dbReference type="Pfam" id="PF04982"/>
    </source>
</evidence>
<feature type="transmembrane region" description="Helical" evidence="5">
    <location>
        <begin position="54"/>
        <end position="74"/>
    </location>
</feature>
<feature type="transmembrane region" description="Helical" evidence="5">
    <location>
        <begin position="793"/>
        <end position="814"/>
    </location>
</feature>